<gene>
    <name evidence="3" type="ORF">WMSIL1_LOCUS3190</name>
</gene>
<keyword evidence="4" id="KW-1185">Reference proteome</keyword>
<feature type="region of interest" description="Disordered" evidence="1">
    <location>
        <begin position="198"/>
        <end position="231"/>
    </location>
</feature>
<dbReference type="EMBL" id="CABIJS010000089">
    <property type="protein sequence ID" value="VUZ42554.1"/>
    <property type="molecule type" value="Genomic_DNA"/>
</dbReference>
<feature type="domain" description="DUF7083" evidence="2">
    <location>
        <begin position="35"/>
        <end position="115"/>
    </location>
</feature>
<organism evidence="3 4">
    <name type="scientific">Hymenolepis diminuta</name>
    <name type="common">Rat tapeworm</name>
    <dbReference type="NCBI Taxonomy" id="6216"/>
    <lineage>
        <taxon>Eukaryota</taxon>
        <taxon>Metazoa</taxon>
        <taxon>Spiralia</taxon>
        <taxon>Lophotrochozoa</taxon>
        <taxon>Platyhelminthes</taxon>
        <taxon>Cestoda</taxon>
        <taxon>Eucestoda</taxon>
        <taxon>Cyclophyllidea</taxon>
        <taxon>Hymenolepididae</taxon>
        <taxon>Hymenolepis</taxon>
    </lineage>
</organism>
<feature type="compositionally biased region" description="Basic and acidic residues" evidence="1">
    <location>
        <begin position="198"/>
        <end position="207"/>
    </location>
</feature>
<evidence type="ECO:0000259" key="2">
    <source>
        <dbReference type="Pfam" id="PF23309"/>
    </source>
</evidence>
<name>A0A564Y7Q5_HYMDI</name>
<accession>A0A564Y7Q5</accession>
<evidence type="ECO:0000256" key="1">
    <source>
        <dbReference type="SAM" id="MobiDB-lite"/>
    </source>
</evidence>
<evidence type="ECO:0000313" key="3">
    <source>
        <dbReference type="EMBL" id="VUZ42554.1"/>
    </source>
</evidence>
<evidence type="ECO:0000313" key="4">
    <source>
        <dbReference type="Proteomes" id="UP000321570"/>
    </source>
</evidence>
<dbReference type="Pfam" id="PF23309">
    <property type="entry name" value="DUF7083"/>
    <property type="match status" value="1"/>
</dbReference>
<sequence length="231" mass="26616">MDSIETAKIVAIFQNIIEQMNLSKSDRYPEGYVKNVGGFHYEPPVGEVFATWYARNRDVHVNRMAGLPNETKINMLLRKFNESDHDLYLACLLSLSPKDLTFEETIEKCGKVFDDDTSLFNRCFKCPNLPIREGEDARKYTTLVNRICNAFSYGSLKEDQFRDPDVMSHHLVDEYNNFRSLIADSNMVEGDETRACQIKKPEIDRSPESNSIPKPQTQQTYPNNPNNKSRC</sequence>
<dbReference type="AlphaFoldDB" id="A0A564Y7Q5"/>
<proteinExistence type="predicted"/>
<dbReference type="Proteomes" id="UP000321570">
    <property type="component" value="Unassembled WGS sequence"/>
</dbReference>
<dbReference type="InterPro" id="IPR055510">
    <property type="entry name" value="DUF7083"/>
</dbReference>
<feature type="compositionally biased region" description="Low complexity" evidence="1">
    <location>
        <begin position="213"/>
        <end position="231"/>
    </location>
</feature>
<protein>
    <recommendedName>
        <fullName evidence="2">DUF7083 domain-containing protein</fullName>
    </recommendedName>
</protein>
<reference evidence="3 4" key="1">
    <citation type="submission" date="2019-07" db="EMBL/GenBank/DDBJ databases">
        <authorList>
            <person name="Jastrzebski P J."/>
            <person name="Paukszto L."/>
            <person name="Jastrzebski P J."/>
        </authorList>
    </citation>
    <scope>NUCLEOTIDE SEQUENCE [LARGE SCALE GENOMIC DNA]</scope>
    <source>
        <strain evidence="3 4">WMS-il1</strain>
    </source>
</reference>